<dbReference type="Proteomes" id="UP000009027">
    <property type="component" value="Unassembled WGS sequence"/>
</dbReference>
<accession>F9WQG8</accession>
<evidence type="ECO:0000256" key="1">
    <source>
        <dbReference type="SAM" id="MobiDB-lite"/>
    </source>
</evidence>
<proteinExistence type="predicted"/>
<evidence type="ECO:0000313" key="3">
    <source>
        <dbReference type="EMBL" id="CCD19796.1"/>
    </source>
</evidence>
<keyword evidence="4" id="KW-1185">Reference proteome</keyword>
<feature type="region of interest" description="Disordered" evidence="1">
    <location>
        <begin position="253"/>
        <end position="272"/>
    </location>
</feature>
<organism evidence="3 4">
    <name type="scientific">Trypanosoma vivax (strain Y486)</name>
    <dbReference type="NCBI Taxonomy" id="1055687"/>
    <lineage>
        <taxon>Eukaryota</taxon>
        <taxon>Discoba</taxon>
        <taxon>Euglenozoa</taxon>
        <taxon>Kinetoplastea</taxon>
        <taxon>Metakinetoplastina</taxon>
        <taxon>Trypanosomatida</taxon>
        <taxon>Trypanosomatidae</taxon>
        <taxon>Trypanosoma</taxon>
        <taxon>Duttonella</taxon>
    </lineage>
</organism>
<keyword evidence="2" id="KW-0812">Transmembrane</keyword>
<protein>
    <submittedName>
        <fullName evidence="3">Uncharacterized protein</fullName>
    </submittedName>
</protein>
<keyword evidence="2" id="KW-1133">Transmembrane helix</keyword>
<keyword evidence="2" id="KW-0472">Membrane</keyword>
<dbReference type="AlphaFoldDB" id="F9WQG8"/>
<sequence>MEGRERKHAFGGKVVLGCLLVKNLDIMKDIFVALESMLKGVLAREGVRLKRAVLLRESAAKLDVGVLDVVDTEAMRMESVSAVVEVPSALTRVLAARYTGTQASPHTLLQYGSEFHHNISHCKSGTQMERFVLLHLVADERRSHFDDFDMWGNTAATLWAEVSLVVNYKRTHCKSWKNIHCDGVFTQVNSLVESSRKSCENAEKTLGDAIRILVSADDQIKRGKSILEAALRERAMQSEMGPTESVMEADARATEGTAGGHAGTSTAGPVRTGSGVDVSLVGLDDESPDTDADRDDDFEFDAGATTAVRSGKGVMTLVLLVVVPIAVAAFAAVALFMLRNQRQPSKSAADD</sequence>
<name>F9WQG8_TRYVY</name>
<feature type="transmembrane region" description="Helical" evidence="2">
    <location>
        <begin position="314"/>
        <end position="338"/>
    </location>
</feature>
<evidence type="ECO:0000313" key="4">
    <source>
        <dbReference type="Proteomes" id="UP000009027"/>
    </source>
</evidence>
<gene>
    <name evidence="3" type="ORF">TvY486_0025150</name>
</gene>
<evidence type="ECO:0000256" key="2">
    <source>
        <dbReference type="SAM" id="Phobius"/>
    </source>
</evidence>
<reference evidence="3 4" key="1">
    <citation type="journal article" date="2012" name="Proc. Natl. Acad. Sci. U.S.A.">
        <title>Antigenic diversity is generated by distinct evolutionary mechanisms in African trypanosome species.</title>
        <authorList>
            <person name="Jackson A.P."/>
            <person name="Berry A."/>
            <person name="Aslett M."/>
            <person name="Allison H.C."/>
            <person name="Burton P."/>
            <person name="Vavrova-Anderson J."/>
            <person name="Brown R."/>
            <person name="Browne H."/>
            <person name="Corton N."/>
            <person name="Hauser H."/>
            <person name="Gamble J."/>
            <person name="Gilderthorp R."/>
            <person name="Marcello L."/>
            <person name="McQuillan J."/>
            <person name="Otto T.D."/>
            <person name="Quail M.A."/>
            <person name="Sanders M.J."/>
            <person name="van Tonder A."/>
            <person name="Ginger M.L."/>
            <person name="Field M.C."/>
            <person name="Barry J.D."/>
            <person name="Hertz-Fowler C."/>
            <person name="Berriman M."/>
        </authorList>
    </citation>
    <scope>NUCLEOTIDE SEQUENCE</scope>
    <source>
        <strain evidence="3 4">Y486</strain>
    </source>
</reference>
<dbReference type="VEuPathDB" id="TriTrypDB:TvY486_0025150"/>
<dbReference type="EMBL" id="CAEX01004146">
    <property type="protein sequence ID" value="CCD19796.1"/>
    <property type="molecule type" value="Genomic_DNA"/>
</dbReference>